<protein>
    <recommendedName>
        <fullName evidence="2">Conjugal transfer protein</fullName>
    </recommendedName>
</protein>
<gene>
    <name evidence="1" type="ORF">AVLFYP127_01825</name>
</gene>
<organism evidence="1">
    <name type="scientific">Anaerococcus vaginalis</name>
    <dbReference type="NCBI Taxonomy" id="33037"/>
    <lineage>
        <taxon>Bacteria</taxon>
        <taxon>Bacillati</taxon>
        <taxon>Bacillota</taxon>
        <taxon>Tissierellia</taxon>
        <taxon>Tissierellales</taxon>
        <taxon>Peptoniphilaceae</taxon>
        <taxon>Anaerococcus</taxon>
    </lineage>
</organism>
<reference evidence="1" key="1">
    <citation type="submission" date="2019-11" db="EMBL/GenBank/DDBJ databases">
        <authorList>
            <person name="Feng L."/>
        </authorList>
    </citation>
    <scope>NUCLEOTIDE SEQUENCE</scope>
    <source>
        <strain evidence="1">AvaginalisLFYP127</strain>
    </source>
</reference>
<dbReference type="AlphaFoldDB" id="A0A6N2SH41"/>
<dbReference type="EMBL" id="CACRSW010000011">
    <property type="protein sequence ID" value="VYS91020.1"/>
    <property type="molecule type" value="Genomic_DNA"/>
</dbReference>
<accession>A0A6N2SH41</accession>
<proteinExistence type="predicted"/>
<dbReference type="RefSeq" id="WP_421721475.1">
    <property type="nucleotide sequence ID" value="NZ_CACRSW010000011.1"/>
</dbReference>
<sequence length="49" mass="6050">MQAIKVYSMRVAMLCRLYDLKLINDKEYTKIKNRLENDYKKRDRKQLVL</sequence>
<evidence type="ECO:0000313" key="1">
    <source>
        <dbReference type="EMBL" id="VYS91020.1"/>
    </source>
</evidence>
<name>A0A6N2SH41_9FIRM</name>
<evidence type="ECO:0008006" key="2">
    <source>
        <dbReference type="Google" id="ProtNLM"/>
    </source>
</evidence>